<sequence>MGETVRAAVQTGPRRLELREFPRPRTGADDALLKVEANGICGSDVETFKGHLGRPGRGPFIPGHEPLGIISEIGEQAAKRWGVAPGDRVALEVIVPCHYCQNCLTGRYQFCPNRTLGHGVTGVDVAPSLWGGFAEYLYLSPGTLVHKIDRNVPVEVAAMYNPLGAGVRWAAQLGGIQLGDTVLVLGAGQRGIASVIAARIAGAGTIIMTGLAADAHKLELAREFGADYTIVVDGEDGNDTVNTVERVADITNGKMADVVLELTPMAAQPISDALSSARHGGRVVLAGLKGGREISLRTDVIIQRGLTVLGAFGVDASANEQAIGIIESGRFPLEKLHTHSFGLDEVSQAIETLAGEVEGEQAVHVSVHPNA</sequence>
<comment type="cofactor">
    <cofactor evidence="1">
        <name>Zn(2+)</name>
        <dbReference type="ChEBI" id="CHEBI:29105"/>
    </cofactor>
</comment>
<dbReference type="GO" id="GO:0046872">
    <property type="term" value="F:metal ion binding"/>
    <property type="evidence" value="ECO:0007669"/>
    <property type="project" value="UniProtKB-KW"/>
</dbReference>
<dbReference type="AlphaFoldDB" id="A0A9W6R0Z2"/>
<gene>
    <name evidence="6" type="primary">adh</name>
    <name evidence="6" type="ORF">Atai01_22110</name>
</gene>
<dbReference type="EMBL" id="BSTI01000004">
    <property type="protein sequence ID" value="GLY65592.1"/>
    <property type="molecule type" value="Genomic_DNA"/>
</dbReference>
<name>A0A9W6R0Z2_9PSEU</name>
<protein>
    <submittedName>
        <fullName evidence="6">Alcohol dehydrogenase adh</fullName>
    </submittedName>
</protein>
<organism evidence="6 7">
    <name type="scientific">Amycolatopsis taiwanensis</name>
    <dbReference type="NCBI Taxonomy" id="342230"/>
    <lineage>
        <taxon>Bacteria</taxon>
        <taxon>Bacillati</taxon>
        <taxon>Actinomycetota</taxon>
        <taxon>Actinomycetes</taxon>
        <taxon>Pseudonocardiales</taxon>
        <taxon>Pseudonocardiaceae</taxon>
        <taxon>Amycolatopsis</taxon>
    </lineage>
</organism>
<accession>A0A9W6R0Z2</accession>
<dbReference type="InterPro" id="IPR050129">
    <property type="entry name" value="Zn_alcohol_dh"/>
</dbReference>
<keyword evidence="3" id="KW-0862">Zinc</keyword>
<keyword evidence="4" id="KW-0560">Oxidoreductase</keyword>
<evidence type="ECO:0000256" key="4">
    <source>
        <dbReference type="ARBA" id="ARBA00023002"/>
    </source>
</evidence>
<dbReference type="InterPro" id="IPR013154">
    <property type="entry name" value="ADH-like_N"/>
</dbReference>
<evidence type="ECO:0000256" key="2">
    <source>
        <dbReference type="ARBA" id="ARBA00022723"/>
    </source>
</evidence>
<evidence type="ECO:0000313" key="7">
    <source>
        <dbReference type="Proteomes" id="UP001165136"/>
    </source>
</evidence>
<dbReference type="SUPFAM" id="SSF50129">
    <property type="entry name" value="GroES-like"/>
    <property type="match status" value="1"/>
</dbReference>
<dbReference type="RefSeq" id="WP_285486735.1">
    <property type="nucleotide sequence ID" value="NZ_BSTI01000004.1"/>
</dbReference>
<dbReference type="PANTHER" id="PTHR43401:SF2">
    <property type="entry name" value="L-THREONINE 3-DEHYDROGENASE"/>
    <property type="match status" value="1"/>
</dbReference>
<keyword evidence="2" id="KW-0479">Metal-binding</keyword>
<dbReference type="PANTHER" id="PTHR43401">
    <property type="entry name" value="L-THREONINE 3-DEHYDROGENASE"/>
    <property type="match status" value="1"/>
</dbReference>
<dbReference type="Pfam" id="PF00107">
    <property type="entry name" value="ADH_zinc_N"/>
    <property type="match status" value="1"/>
</dbReference>
<proteinExistence type="predicted"/>
<dbReference type="GO" id="GO:0016491">
    <property type="term" value="F:oxidoreductase activity"/>
    <property type="evidence" value="ECO:0007669"/>
    <property type="project" value="UniProtKB-KW"/>
</dbReference>
<reference evidence="6" key="1">
    <citation type="submission" date="2023-03" db="EMBL/GenBank/DDBJ databases">
        <title>Amycolatopsis taiwanensis NBRC 103393.</title>
        <authorList>
            <person name="Ichikawa N."/>
            <person name="Sato H."/>
            <person name="Tonouchi N."/>
        </authorList>
    </citation>
    <scope>NUCLEOTIDE SEQUENCE</scope>
    <source>
        <strain evidence="6">NBRC 103393</strain>
    </source>
</reference>
<dbReference type="InterPro" id="IPR011032">
    <property type="entry name" value="GroES-like_sf"/>
</dbReference>
<dbReference type="Pfam" id="PF08240">
    <property type="entry name" value="ADH_N"/>
    <property type="match status" value="1"/>
</dbReference>
<dbReference type="InterPro" id="IPR020843">
    <property type="entry name" value="ER"/>
</dbReference>
<dbReference type="SUPFAM" id="SSF51735">
    <property type="entry name" value="NAD(P)-binding Rossmann-fold domains"/>
    <property type="match status" value="1"/>
</dbReference>
<dbReference type="InterPro" id="IPR013149">
    <property type="entry name" value="ADH-like_C"/>
</dbReference>
<dbReference type="InterPro" id="IPR036291">
    <property type="entry name" value="NAD(P)-bd_dom_sf"/>
</dbReference>
<evidence type="ECO:0000256" key="3">
    <source>
        <dbReference type="ARBA" id="ARBA00022833"/>
    </source>
</evidence>
<dbReference type="SMART" id="SM00829">
    <property type="entry name" value="PKS_ER"/>
    <property type="match status" value="1"/>
</dbReference>
<dbReference type="Gene3D" id="3.90.180.10">
    <property type="entry name" value="Medium-chain alcohol dehydrogenases, catalytic domain"/>
    <property type="match status" value="1"/>
</dbReference>
<dbReference type="Gene3D" id="3.40.50.720">
    <property type="entry name" value="NAD(P)-binding Rossmann-like Domain"/>
    <property type="match status" value="1"/>
</dbReference>
<evidence type="ECO:0000259" key="5">
    <source>
        <dbReference type="SMART" id="SM00829"/>
    </source>
</evidence>
<comment type="caution">
    <text evidence="6">The sequence shown here is derived from an EMBL/GenBank/DDBJ whole genome shotgun (WGS) entry which is preliminary data.</text>
</comment>
<dbReference type="Proteomes" id="UP001165136">
    <property type="component" value="Unassembled WGS sequence"/>
</dbReference>
<evidence type="ECO:0000256" key="1">
    <source>
        <dbReference type="ARBA" id="ARBA00001947"/>
    </source>
</evidence>
<feature type="domain" description="Enoyl reductase (ER)" evidence="5">
    <location>
        <begin position="12"/>
        <end position="357"/>
    </location>
</feature>
<keyword evidence="7" id="KW-1185">Reference proteome</keyword>
<evidence type="ECO:0000313" key="6">
    <source>
        <dbReference type="EMBL" id="GLY65592.1"/>
    </source>
</evidence>